<dbReference type="OrthoDB" id="3164at2157"/>
<gene>
    <name evidence="2" type="ORF">C447_08448</name>
</gene>
<dbReference type="CDD" id="cd16148">
    <property type="entry name" value="sulfatase_like"/>
    <property type="match status" value="1"/>
</dbReference>
<dbReference type="Gene3D" id="3.40.720.10">
    <property type="entry name" value="Alkaline Phosphatase, subunit A"/>
    <property type="match status" value="1"/>
</dbReference>
<dbReference type="InterPro" id="IPR052701">
    <property type="entry name" value="GAG_Ulvan_Degrading_Sulfatases"/>
</dbReference>
<organism evidence="2 3">
    <name type="scientific">Halococcus hamelinensis 100A6</name>
    <dbReference type="NCBI Taxonomy" id="1132509"/>
    <lineage>
        <taxon>Archaea</taxon>
        <taxon>Methanobacteriati</taxon>
        <taxon>Methanobacteriota</taxon>
        <taxon>Stenosarchaea group</taxon>
        <taxon>Halobacteria</taxon>
        <taxon>Halobacteriales</taxon>
        <taxon>Halococcaceae</taxon>
        <taxon>Halococcus</taxon>
    </lineage>
</organism>
<evidence type="ECO:0000313" key="3">
    <source>
        <dbReference type="Proteomes" id="UP000011566"/>
    </source>
</evidence>
<reference evidence="2 3" key="1">
    <citation type="journal article" date="2014" name="PLoS Genet.">
        <title>Phylogenetically driven sequencing of extremely halophilic archaea reveals strategies for static and dynamic osmo-response.</title>
        <authorList>
            <person name="Becker E.A."/>
            <person name="Seitzer P.M."/>
            <person name="Tritt A."/>
            <person name="Larsen D."/>
            <person name="Krusor M."/>
            <person name="Yao A.I."/>
            <person name="Wu D."/>
            <person name="Madern D."/>
            <person name="Eisen J.A."/>
            <person name="Darling A.E."/>
            <person name="Facciotti M.T."/>
        </authorList>
    </citation>
    <scope>NUCLEOTIDE SEQUENCE [LARGE SCALE GENOMIC DNA]</scope>
    <source>
        <strain evidence="2 3">100A6</strain>
    </source>
</reference>
<feature type="domain" description="Sulfatase N-terminal" evidence="1">
    <location>
        <begin position="4"/>
        <end position="344"/>
    </location>
</feature>
<evidence type="ECO:0000313" key="2">
    <source>
        <dbReference type="EMBL" id="EMA38838.1"/>
    </source>
</evidence>
<dbReference type="PANTHER" id="PTHR43751">
    <property type="entry name" value="SULFATASE"/>
    <property type="match status" value="1"/>
</dbReference>
<comment type="caution">
    <text evidence="2">The sequence shown here is derived from an EMBL/GenBank/DDBJ whole genome shotgun (WGS) entry which is preliminary data.</text>
</comment>
<dbReference type="SUPFAM" id="SSF53649">
    <property type="entry name" value="Alkaline phosphatase-like"/>
    <property type="match status" value="1"/>
</dbReference>
<proteinExistence type="predicted"/>
<dbReference type="eggNOG" id="arCOG02785">
    <property type="taxonomic scope" value="Archaea"/>
</dbReference>
<name>M0M076_9EURY</name>
<dbReference type="PATRIC" id="fig|1132509.6.peg.1910"/>
<evidence type="ECO:0000259" key="1">
    <source>
        <dbReference type="Pfam" id="PF00884"/>
    </source>
</evidence>
<dbReference type="AlphaFoldDB" id="M0M076"/>
<dbReference type="InterPro" id="IPR017850">
    <property type="entry name" value="Alkaline_phosphatase_core_sf"/>
</dbReference>
<keyword evidence="3" id="KW-1185">Reference proteome</keyword>
<dbReference type="Pfam" id="PF00884">
    <property type="entry name" value="Sulfatase"/>
    <property type="match status" value="1"/>
</dbReference>
<dbReference type="EMBL" id="AOMB01000023">
    <property type="protein sequence ID" value="EMA38838.1"/>
    <property type="molecule type" value="Genomic_DNA"/>
</dbReference>
<sequence>MAKPNVLWLSIESARADYTSMGSGRNTTPFFDKLSMNSDGQWFSNCFSHARWTPAATTSILTGTRLSTHKVGFGESDGSVTKLPTELSTIPELLKKKGYTTALFSGNPYVGNNTGLDRGFDVVHERPEKDDFLSKSGALAGLRHLRDTRTTGAGLSLNPSRHKDCLRERIQYESFRHWFDTKDDDQPYFAYLHINNPHHPYRPPLNILKERLTGEDLSPTEAIRISNGITNDLWQAVADGCEFSPKEQRALEATYEAELTYADYIAKQVFKYAVSRDEDTVVIITGDHGEMFGENGMLGHNLVLHDGILNVPLITYGLDTGSAQSDDLIQHADVSKAILDACGIQNEQFKQAYNFTHENRDYVVAERGPRPSRADTLAERNPEFDSDSFHWNQLSMIRSRGWKYQRSSEGEDLFKLPDEETNIIEEHDKRKDALQSELEVILSSNNLVVGTQERMEQDAETIEQLQNLGYM</sequence>
<dbReference type="PANTHER" id="PTHR43751:SF3">
    <property type="entry name" value="SULFATASE N-TERMINAL DOMAIN-CONTAINING PROTEIN"/>
    <property type="match status" value="1"/>
</dbReference>
<protein>
    <submittedName>
        <fullName evidence="2">Arylsulfatase A family protein</fullName>
    </submittedName>
</protein>
<dbReference type="InterPro" id="IPR000917">
    <property type="entry name" value="Sulfatase_N"/>
</dbReference>
<dbReference type="Proteomes" id="UP000011566">
    <property type="component" value="Unassembled WGS sequence"/>
</dbReference>
<dbReference type="RefSeq" id="WP_007692859.1">
    <property type="nucleotide sequence ID" value="NZ_AOMB01000023.1"/>
</dbReference>
<accession>M0M076</accession>